<proteinExistence type="predicted"/>
<organism evidence="1 2">
    <name type="scientific">Eumeta variegata</name>
    <name type="common">Bagworm moth</name>
    <name type="synonym">Eumeta japonica</name>
    <dbReference type="NCBI Taxonomy" id="151549"/>
    <lineage>
        <taxon>Eukaryota</taxon>
        <taxon>Metazoa</taxon>
        <taxon>Ecdysozoa</taxon>
        <taxon>Arthropoda</taxon>
        <taxon>Hexapoda</taxon>
        <taxon>Insecta</taxon>
        <taxon>Pterygota</taxon>
        <taxon>Neoptera</taxon>
        <taxon>Endopterygota</taxon>
        <taxon>Lepidoptera</taxon>
        <taxon>Glossata</taxon>
        <taxon>Ditrysia</taxon>
        <taxon>Tineoidea</taxon>
        <taxon>Psychidae</taxon>
        <taxon>Oiketicinae</taxon>
        <taxon>Eumeta</taxon>
    </lineage>
</organism>
<dbReference type="EMBL" id="BGZK01000014">
    <property type="protein sequence ID" value="GBP04650.1"/>
    <property type="molecule type" value="Genomic_DNA"/>
</dbReference>
<evidence type="ECO:0000313" key="2">
    <source>
        <dbReference type="Proteomes" id="UP000299102"/>
    </source>
</evidence>
<protein>
    <submittedName>
        <fullName evidence="1">Uncharacterized protein</fullName>
    </submittedName>
</protein>
<accession>A0A4C1STX0</accession>
<dbReference type="Proteomes" id="UP000299102">
    <property type="component" value="Unassembled WGS sequence"/>
</dbReference>
<keyword evidence="2" id="KW-1185">Reference proteome</keyword>
<reference evidence="1 2" key="1">
    <citation type="journal article" date="2019" name="Commun. Biol.">
        <title>The bagworm genome reveals a unique fibroin gene that provides high tensile strength.</title>
        <authorList>
            <person name="Kono N."/>
            <person name="Nakamura H."/>
            <person name="Ohtoshi R."/>
            <person name="Tomita M."/>
            <person name="Numata K."/>
            <person name="Arakawa K."/>
        </authorList>
    </citation>
    <scope>NUCLEOTIDE SEQUENCE [LARGE SCALE GENOMIC DNA]</scope>
</reference>
<evidence type="ECO:0000313" key="1">
    <source>
        <dbReference type="EMBL" id="GBP04650.1"/>
    </source>
</evidence>
<dbReference type="AlphaFoldDB" id="A0A4C1STX0"/>
<gene>
    <name evidence="1" type="ORF">EVAR_3978_1</name>
</gene>
<comment type="caution">
    <text evidence="1">The sequence shown here is derived from an EMBL/GenBank/DDBJ whole genome shotgun (WGS) entry which is preliminary data.</text>
</comment>
<sequence length="101" mass="11960">MFKRRKTTYTCPYDYYAFDLMKNMQGRGVDRWIRDWLAAEVDMLRAQPVAVGDVDEILQQLDKQKKDEVLLQENPIIGRRLLRDYDPARSQPLTIWLKAGI</sequence>
<name>A0A4C1STX0_EUMVA</name>
<dbReference type="OrthoDB" id="7486109at2759"/>